<feature type="domain" description="Sulfatase N-terminal" evidence="5">
    <location>
        <begin position="44"/>
        <end position="390"/>
    </location>
</feature>
<keyword evidence="4" id="KW-0106">Calcium</keyword>
<keyword evidence="7" id="KW-1185">Reference proteome</keyword>
<dbReference type="PATRIC" id="fig|1150600.3.peg.3026"/>
<dbReference type="SUPFAM" id="SSF53649">
    <property type="entry name" value="Alkaline phosphatase-like"/>
    <property type="match status" value="1"/>
</dbReference>
<dbReference type="PROSITE" id="PS00523">
    <property type="entry name" value="SULFATASE_1"/>
    <property type="match status" value="1"/>
</dbReference>
<accession>R9GQ26</accession>
<dbReference type="PANTHER" id="PTHR42693">
    <property type="entry name" value="ARYLSULFATASE FAMILY MEMBER"/>
    <property type="match status" value="1"/>
</dbReference>
<dbReference type="InterPro" id="IPR000917">
    <property type="entry name" value="Sulfatase_N"/>
</dbReference>
<dbReference type="AlphaFoldDB" id="R9GQ26"/>
<evidence type="ECO:0000313" key="7">
    <source>
        <dbReference type="Proteomes" id="UP000014174"/>
    </source>
</evidence>
<protein>
    <submittedName>
        <fullName evidence="6">Arylsulfatase</fullName>
        <ecNumber evidence="6">3.1.6.1</ecNumber>
    </submittedName>
</protein>
<dbReference type="InterPro" id="IPR024607">
    <property type="entry name" value="Sulfatase_CS"/>
</dbReference>
<evidence type="ECO:0000256" key="4">
    <source>
        <dbReference type="ARBA" id="ARBA00022837"/>
    </source>
</evidence>
<comment type="similarity">
    <text evidence="1">Belongs to the sulfatase family.</text>
</comment>
<dbReference type="InterPro" id="IPR017850">
    <property type="entry name" value="Alkaline_phosphatase_core_sf"/>
</dbReference>
<evidence type="ECO:0000256" key="1">
    <source>
        <dbReference type="ARBA" id="ARBA00008779"/>
    </source>
</evidence>
<dbReference type="Pfam" id="PF00884">
    <property type="entry name" value="Sulfatase"/>
    <property type="match status" value="1"/>
</dbReference>
<sequence length="500" mass="56431">MDIKCRNVLIGKKKNFYSCLFICTVGGFFSCNVNNNQEVPKQKPNIIYILSDDMGYGDLGCYGQKTIKTPNIDKMASEGIIFTQHYAGSSVCAPSRASLMTGRDNGHCRVRGNYETGTHGFGGELELRPQDTTIPEILKNAGYTTALIGKWGLGMDGTTGEPNKKGFDYSNGYLNQAHAHSQYPDYLFKNGVKYIIPANANGKRNKFSNDIFTTDAIRYIKESKSKEQPFFMFLSFVTPHAEMLVPEDEVFQNYKKKFKETPYTEGMGGSNGKDSLGIYHSQNYPEAAFASMITHIDNDVAKVLKLLKDLNLDENTVVMFASDNGPHEEGGNNPYYFNSNSIFKGIKRDLYEGGIRVPFIVRWPNVIKPKIVTSQICAFWDIMPTLGQMAHADMSGVQTEGISLMPTLLGDTANQKQHDHFYWEFHENKYSDQAVRKGDWKAVRHDPSKASELYNIKIDPEEKNNVETKHPNIVKEFEQLMISSRVDNPYFKLKRSSSVK</sequence>
<dbReference type="InterPro" id="IPR050738">
    <property type="entry name" value="Sulfatase"/>
</dbReference>
<dbReference type="PANTHER" id="PTHR42693:SF53">
    <property type="entry name" value="ENDO-4-O-SULFATASE"/>
    <property type="match status" value="1"/>
</dbReference>
<dbReference type="EMBL" id="AQPN01000104">
    <property type="protein sequence ID" value="EOR93813.1"/>
    <property type="molecule type" value="Genomic_DNA"/>
</dbReference>
<evidence type="ECO:0000313" key="6">
    <source>
        <dbReference type="EMBL" id="EOR93813.1"/>
    </source>
</evidence>
<dbReference type="EC" id="3.1.6.1" evidence="6"/>
<dbReference type="PROSITE" id="PS51257">
    <property type="entry name" value="PROKAR_LIPOPROTEIN"/>
    <property type="match status" value="1"/>
</dbReference>
<comment type="caution">
    <text evidence="6">The sequence shown here is derived from an EMBL/GenBank/DDBJ whole genome shotgun (WGS) entry which is preliminary data.</text>
</comment>
<evidence type="ECO:0000256" key="2">
    <source>
        <dbReference type="ARBA" id="ARBA00022723"/>
    </source>
</evidence>
<proteinExistence type="inferred from homology"/>
<dbReference type="Gene3D" id="3.30.1120.10">
    <property type="match status" value="1"/>
</dbReference>
<reference evidence="6 7" key="1">
    <citation type="journal article" date="2013" name="Genome Announc.">
        <title>Draft Genome Sequence of Arcticibacter svalbardensis Strain MN12-7T, a Member of the Family Sphingobacteriaceae Isolated from an Arctic Soil Sample.</title>
        <authorList>
            <person name="Shivaji S."/>
            <person name="Ara S."/>
            <person name="Prasad S."/>
            <person name="Manasa B.P."/>
            <person name="Begum Z."/>
            <person name="Singh A."/>
            <person name="Kumar Pinnaka A."/>
        </authorList>
    </citation>
    <scope>NUCLEOTIDE SEQUENCE [LARGE SCALE GENOMIC DNA]</scope>
    <source>
        <strain evidence="6 7">MN12-7</strain>
    </source>
</reference>
<dbReference type="GO" id="GO:0004065">
    <property type="term" value="F:arylsulfatase activity"/>
    <property type="evidence" value="ECO:0007669"/>
    <property type="project" value="UniProtKB-EC"/>
</dbReference>
<dbReference type="Gene3D" id="3.40.720.10">
    <property type="entry name" value="Alkaline Phosphatase, subunit A"/>
    <property type="match status" value="1"/>
</dbReference>
<dbReference type="GO" id="GO:0046872">
    <property type="term" value="F:metal ion binding"/>
    <property type="evidence" value="ECO:0007669"/>
    <property type="project" value="UniProtKB-KW"/>
</dbReference>
<dbReference type="eggNOG" id="COG3119">
    <property type="taxonomic scope" value="Bacteria"/>
</dbReference>
<dbReference type="OrthoDB" id="9764377at2"/>
<keyword evidence="2" id="KW-0479">Metal-binding</keyword>
<keyword evidence="3 6" id="KW-0378">Hydrolase</keyword>
<gene>
    <name evidence="6" type="ORF">ADIARSV_3056</name>
</gene>
<name>R9GQ26_9SPHI</name>
<dbReference type="Proteomes" id="UP000014174">
    <property type="component" value="Unassembled WGS sequence"/>
</dbReference>
<dbReference type="CDD" id="cd16145">
    <property type="entry name" value="ARS_like"/>
    <property type="match status" value="1"/>
</dbReference>
<dbReference type="STRING" id="1150600.ADIARSV_3056"/>
<organism evidence="6 7">
    <name type="scientific">Arcticibacter svalbardensis MN12-7</name>
    <dbReference type="NCBI Taxonomy" id="1150600"/>
    <lineage>
        <taxon>Bacteria</taxon>
        <taxon>Pseudomonadati</taxon>
        <taxon>Bacteroidota</taxon>
        <taxon>Sphingobacteriia</taxon>
        <taxon>Sphingobacteriales</taxon>
        <taxon>Sphingobacteriaceae</taxon>
        <taxon>Arcticibacter</taxon>
    </lineage>
</organism>
<evidence type="ECO:0000256" key="3">
    <source>
        <dbReference type="ARBA" id="ARBA00022801"/>
    </source>
</evidence>
<dbReference type="RefSeq" id="WP_016196287.1">
    <property type="nucleotide sequence ID" value="NZ_AQPN01000104.1"/>
</dbReference>
<evidence type="ECO:0000259" key="5">
    <source>
        <dbReference type="Pfam" id="PF00884"/>
    </source>
</evidence>